<feature type="region of interest" description="Disordered" evidence="1">
    <location>
        <begin position="32"/>
        <end position="53"/>
    </location>
</feature>
<evidence type="ECO:0000313" key="3">
    <source>
        <dbReference type="Proteomes" id="UP000193067"/>
    </source>
</evidence>
<reference evidence="2 3" key="1">
    <citation type="journal article" date="2015" name="Biotechnol. Biofuels">
        <title>Enhanced degradation of softwood versus hardwood by the white-rot fungus Pycnoporus coccineus.</title>
        <authorList>
            <person name="Couturier M."/>
            <person name="Navarro D."/>
            <person name="Chevret D."/>
            <person name="Henrissat B."/>
            <person name="Piumi F."/>
            <person name="Ruiz-Duenas F.J."/>
            <person name="Martinez A.T."/>
            <person name="Grigoriev I.V."/>
            <person name="Riley R."/>
            <person name="Lipzen A."/>
            <person name="Berrin J.G."/>
            <person name="Master E.R."/>
            <person name="Rosso M.N."/>
        </authorList>
    </citation>
    <scope>NUCLEOTIDE SEQUENCE [LARGE SCALE GENOMIC DNA]</scope>
    <source>
        <strain evidence="2 3">BRFM310</strain>
    </source>
</reference>
<feature type="compositionally biased region" description="Polar residues" evidence="1">
    <location>
        <begin position="37"/>
        <end position="53"/>
    </location>
</feature>
<evidence type="ECO:0000256" key="1">
    <source>
        <dbReference type="SAM" id="MobiDB-lite"/>
    </source>
</evidence>
<proteinExistence type="predicted"/>
<name>A0A1Y2IZG8_TRAC3</name>
<protein>
    <submittedName>
        <fullName evidence="2">Uncharacterized protein</fullName>
    </submittedName>
</protein>
<sequence>MGDFNPGLAIGEKGLRREHTYIFVLRERALEPPHPRGTNSRTLARTSNDSQCVGTPARTKVVRRLFAARCPYLSPGLHTELSAGRKTGYSKGRVKPAAAICAFPIAGFSDFGGDHRQAHRHAPPWCKKLRSPLDSLSVASNHRLGQAARLACQIKFNGWVHMENIHAGYARLTCSSEALTLRGVIVRDGPPNSLCQATCIDSHLDPDTYLGG</sequence>
<accession>A0A1Y2IZG8</accession>
<keyword evidence="3" id="KW-1185">Reference proteome</keyword>
<gene>
    <name evidence="2" type="ORF">PYCCODRAFT_942896</name>
</gene>
<dbReference type="EMBL" id="KZ084090">
    <property type="protein sequence ID" value="OSD06516.1"/>
    <property type="molecule type" value="Genomic_DNA"/>
</dbReference>
<organism evidence="2 3">
    <name type="scientific">Trametes coccinea (strain BRFM310)</name>
    <name type="common">Pycnoporus coccineus</name>
    <dbReference type="NCBI Taxonomy" id="1353009"/>
    <lineage>
        <taxon>Eukaryota</taxon>
        <taxon>Fungi</taxon>
        <taxon>Dikarya</taxon>
        <taxon>Basidiomycota</taxon>
        <taxon>Agaricomycotina</taxon>
        <taxon>Agaricomycetes</taxon>
        <taxon>Polyporales</taxon>
        <taxon>Polyporaceae</taxon>
        <taxon>Trametes</taxon>
    </lineage>
</organism>
<dbReference type="AlphaFoldDB" id="A0A1Y2IZG8"/>
<dbReference type="Proteomes" id="UP000193067">
    <property type="component" value="Unassembled WGS sequence"/>
</dbReference>
<evidence type="ECO:0000313" key="2">
    <source>
        <dbReference type="EMBL" id="OSD06516.1"/>
    </source>
</evidence>